<feature type="compositionally biased region" description="Polar residues" evidence="1">
    <location>
        <begin position="45"/>
        <end position="54"/>
    </location>
</feature>
<feature type="region of interest" description="Disordered" evidence="1">
    <location>
        <begin position="1"/>
        <end position="54"/>
    </location>
</feature>
<organism evidence="2 3">
    <name type="scientific">Halobium palmae</name>
    <dbReference type="NCBI Taxonomy" id="1776492"/>
    <lineage>
        <taxon>Archaea</taxon>
        <taxon>Methanobacteriati</taxon>
        <taxon>Methanobacteriota</taxon>
        <taxon>Stenosarchaea group</taxon>
        <taxon>Halobacteria</taxon>
        <taxon>Halobacteriales</taxon>
        <taxon>Haloferacaceae</taxon>
        <taxon>Halobium</taxon>
    </lineage>
</organism>
<reference evidence="2 3" key="1">
    <citation type="journal article" date="2019" name="Int. J. Syst. Evol. Microbiol.">
        <title>The Global Catalogue of Microorganisms (GCM) 10K type strain sequencing project: providing services to taxonomists for standard genome sequencing and annotation.</title>
        <authorList>
            <consortium name="The Broad Institute Genomics Platform"/>
            <consortium name="The Broad Institute Genome Sequencing Center for Infectious Disease"/>
            <person name="Wu L."/>
            <person name="Ma J."/>
        </authorList>
    </citation>
    <scope>NUCLEOTIDE SEQUENCE [LARGE SCALE GENOMIC DNA]</scope>
    <source>
        <strain evidence="2 3">NBRC 111368</strain>
    </source>
</reference>
<evidence type="ECO:0000256" key="1">
    <source>
        <dbReference type="SAM" id="MobiDB-lite"/>
    </source>
</evidence>
<proteinExistence type="predicted"/>
<sequence length="54" mass="6010">MPASPSYRQFAVHDPRRERSRRAGERTDPRREPPVVGDAGHPPKSVTTSIPSES</sequence>
<dbReference type="Proteomes" id="UP001596328">
    <property type="component" value="Unassembled WGS sequence"/>
</dbReference>
<evidence type="ECO:0000313" key="3">
    <source>
        <dbReference type="Proteomes" id="UP001596328"/>
    </source>
</evidence>
<gene>
    <name evidence="2" type="ORF">ACFQE1_19325</name>
</gene>
<name>A0ABD5S4B5_9EURY</name>
<comment type="caution">
    <text evidence="2">The sequence shown here is derived from an EMBL/GenBank/DDBJ whole genome shotgun (WGS) entry which is preliminary data.</text>
</comment>
<dbReference type="EMBL" id="JBHSWU010001141">
    <property type="protein sequence ID" value="MFC6726474.1"/>
    <property type="molecule type" value="Genomic_DNA"/>
</dbReference>
<accession>A0ABD5S4B5</accession>
<protein>
    <submittedName>
        <fullName evidence="2">Uncharacterized protein</fullName>
    </submittedName>
</protein>
<feature type="compositionally biased region" description="Basic and acidic residues" evidence="1">
    <location>
        <begin position="11"/>
        <end position="33"/>
    </location>
</feature>
<keyword evidence="3" id="KW-1185">Reference proteome</keyword>
<evidence type="ECO:0000313" key="2">
    <source>
        <dbReference type="EMBL" id="MFC6726474.1"/>
    </source>
</evidence>
<dbReference type="AlphaFoldDB" id="A0ABD5S4B5"/>